<evidence type="ECO:0000313" key="2">
    <source>
        <dbReference type="Proteomes" id="UP001163223"/>
    </source>
</evidence>
<reference evidence="1" key="1">
    <citation type="submission" date="2022-11" db="EMBL/GenBank/DDBJ databases">
        <title>beta-Carotene-producing bacterium, Jeongeuplla avenae sp. nov., alleviates the salt stress of Arabidopsis seedlings.</title>
        <authorList>
            <person name="Jiang L."/>
            <person name="Lee J."/>
        </authorList>
    </citation>
    <scope>NUCLEOTIDE SEQUENCE</scope>
    <source>
        <strain evidence="1">DY_R2A_6</strain>
    </source>
</reference>
<dbReference type="Proteomes" id="UP001163223">
    <property type="component" value="Chromosome"/>
</dbReference>
<protein>
    <submittedName>
        <fullName evidence="1">Methyl-accepting chemotaxis protein</fullName>
    </submittedName>
</protein>
<proteinExistence type="predicted"/>
<sequence>MTIKLGARLAIFAAAVGAAFTFSALVGLVTFERLKVGGGLYRTIMQGQDLRADILPPPEYIIEAYLETSLAVIGAKPLDQTTEALAKLHADFDRRHAYWVESDLRPDLKAMITQESFDHASDFWRAVEGELLPALGRGDQDAATTAYGTASAAYDRHRAVVDRIVAETEAMNAALEAQAQAAGAEGLAWQGAGALAAFVVLFGGVLLAQRGVVRPLAGMTQAMNRLAAGDTSVPVRGGSRSDEVGDLARAFETFKQAGRAKQRLEEEALDARAATVRATERSASDARRTLLASVRPAFQRLSSGDLTVRLDDTVGVDFEEMRVLFNQSVARLETMVGAVLSNVQALRAGLGEISAATDDLSSRTELQAMNLERTAGMLSTVSKGVADTADRTARATQAAAGAEQAAIGGGEIVGQAVEAIGEVQESSAQIGKIIGVIDDIAFQTNLLALNAGVEAARAGEAGRGFAVVAMEVRALAQRSSLAAKEIKDLISTSHAHVQRGVDLATASGASLREIVAQVAEMSAAIGEIAGGARAQAESLRQVSDAADQMDQVTQQNAAMVEQTTAAARHLADATVELSRMVQQFRTARQETTAAMPLVRDEAA</sequence>
<keyword evidence="2" id="KW-1185">Reference proteome</keyword>
<organism evidence="1 2">
    <name type="scientific">Antarcticirhabdus aurantiaca</name>
    <dbReference type="NCBI Taxonomy" id="2606717"/>
    <lineage>
        <taxon>Bacteria</taxon>
        <taxon>Pseudomonadati</taxon>
        <taxon>Pseudomonadota</taxon>
        <taxon>Alphaproteobacteria</taxon>
        <taxon>Hyphomicrobiales</taxon>
        <taxon>Aurantimonadaceae</taxon>
        <taxon>Antarcticirhabdus</taxon>
    </lineage>
</organism>
<accession>A0ACD4NJF5</accession>
<evidence type="ECO:0000313" key="1">
    <source>
        <dbReference type="EMBL" id="WAJ26921.1"/>
    </source>
</evidence>
<gene>
    <name evidence="1" type="ORF">OXU80_18920</name>
</gene>
<name>A0ACD4NJF5_9HYPH</name>
<dbReference type="EMBL" id="CP113520">
    <property type="protein sequence ID" value="WAJ26921.1"/>
    <property type="molecule type" value="Genomic_DNA"/>
</dbReference>